<proteinExistence type="predicted"/>
<feature type="coiled-coil region" evidence="1">
    <location>
        <begin position="186"/>
        <end position="248"/>
    </location>
</feature>
<comment type="caution">
    <text evidence="3">The sequence shown here is derived from an EMBL/GenBank/DDBJ whole genome shotgun (WGS) entry which is preliminary data.</text>
</comment>
<dbReference type="Pfam" id="PF20882">
    <property type="entry name" value="Sos7"/>
    <property type="match status" value="1"/>
</dbReference>
<name>A0A8K0XUW8_9AGAR</name>
<dbReference type="PANTHER" id="PTHR37329:SF1">
    <property type="entry name" value="KINETOCHORE PROTEIN SOS7"/>
    <property type="match status" value="1"/>
</dbReference>
<reference evidence="3" key="1">
    <citation type="journal article" date="2021" name="New Phytol.">
        <title>Evolutionary innovations through gain and loss of genes in the ectomycorrhizal Boletales.</title>
        <authorList>
            <person name="Wu G."/>
            <person name="Miyauchi S."/>
            <person name="Morin E."/>
            <person name="Kuo A."/>
            <person name="Drula E."/>
            <person name="Varga T."/>
            <person name="Kohler A."/>
            <person name="Feng B."/>
            <person name="Cao Y."/>
            <person name="Lipzen A."/>
            <person name="Daum C."/>
            <person name="Hundley H."/>
            <person name="Pangilinan J."/>
            <person name="Johnson J."/>
            <person name="Barry K."/>
            <person name="LaButti K."/>
            <person name="Ng V."/>
            <person name="Ahrendt S."/>
            <person name="Min B."/>
            <person name="Choi I.G."/>
            <person name="Park H."/>
            <person name="Plett J.M."/>
            <person name="Magnuson J."/>
            <person name="Spatafora J.W."/>
            <person name="Nagy L.G."/>
            <person name="Henrissat B."/>
            <person name="Grigoriev I.V."/>
            <person name="Yang Z.L."/>
            <person name="Xu J."/>
            <person name="Martin F.M."/>
        </authorList>
    </citation>
    <scope>NUCLEOTIDE SEQUENCE</scope>
    <source>
        <strain evidence="3">KKN 215</strain>
    </source>
</reference>
<dbReference type="PANTHER" id="PTHR37329">
    <property type="entry name" value="KINETOCHORE PROTEIN SOS7"/>
    <property type="match status" value="1"/>
</dbReference>
<dbReference type="InterPro" id="IPR037475">
    <property type="entry name" value="Sos7"/>
</dbReference>
<dbReference type="EMBL" id="JAEVFJ010000001">
    <property type="protein sequence ID" value="KAH8107825.1"/>
    <property type="molecule type" value="Genomic_DNA"/>
</dbReference>
<dbReference type="Proteomes" id="UP000813824">
    <property type="component" value="Unassembled WGS sequence"/>
</dbReference>
<dbReference type="InterPro" id="IPR048781">
    <property type="entry name" value="Sos7_CC"/>
</dbReference>
<keyword evidence="4" id="KW-1185">Reference proteome</keyword>
<organism evidence="3 4">
    <name type="scientific">Cristinia sonorae</name>
    <dbReference type="NCBI Taxonomy" id="1940300"/>
    <lineage>
        <taxon>Eukaryota</taxon>
        <taxon>Fungi</taxon>
        <taxon>Dikarya</taxon>
        <taxon>Basidiomycota</taxon>
        <taxon>Agaricomycotina</taxon>
        <taxon>Agaricomycetes</taxon>
        <taxon>Agaricomycetidae</taxon>
        <taxon>Agaricales</taxon>
        <taxon>Pleurotineae</taxon>
        <taxon>Stephanosporaceae</taxon>
        <taxon>Cristinia</taxon>
    </lineage>
</organism>
<feature type="coiled-coil region" evidence="1">
    <location>
        <begin position="105"/>
        <end position="136"/>
    </location>
</feature>
<evidence type="ECO:0000256" key="1">
    <source>
        <dbReference type="SAM" id="Coils"/>
    </source>
</evidence>
<evidence type="ECO:0000313" key="4">
    <source>
        <dbReference type="Proteomes" id="UP000813824"/>
    </source>
</evidence>
<keyword evidence="1" id="KW-0175">Coiled coil</keyword>
<dbReference type="GO" id="GO:0034501">
    <property type="term" value="P:protein localization to kinetochore"/>
    <property type="evidence" value="ECO:0007669"/>
    <property type="project" value="InterPro"/>
</dbReference>
<evidence type="ECO:0000313" key="3">
    <source>
        <dbReference type="EMBL" id="KAH8107825.1"/>
    </source>
</evidence>
<sequence length="356" mass="40011">MPASESDPSASVEAARKLLLQLESAPLNIVKSQAEFDELTAPGDDTSLKLPLTYSEGRLVDPQNVTKDLAAQMAFFHKVKSRYLEQKTKDQYIKIIVSDDAPDINAQDNEQLQQVNKKKKEELKQAKMRLAETYHNIKTFAPMVEEDYTKAKSRTNEAVELAQQILDAKLQLIRLRQTHPRPRLTVASASAQLDAQDAEMQKLDDTLQELNERIDHVKVKVKDGAREVERLRVERAEVEKQAKIAQDKVEDGRVVGLYDWFTAFLTLHREMFSLESFIAPSENELKLTYSLEPSRPTSANRRLTVTLLFVPNTRHLADAQVEGLMSDVEDVVAAHVQANDVSGLIAALLAIARTGL</sequence>
<feature type="domain" description="Kinetochore protein Sos7 coiled-coil" evidence="2">
    <location>
        <begin position="75"/>
        <end position="148"/>
    </location>
</feature>
<dbReference type="AlphaFoldDB" id="A0A8K0XUW8"/>
<dbReference type="GO" id="GO:0000776">
    <property type="term" value="C:kinetochore"/>
    <property type="evidence" value="ECO:0007669"/>
    <property type="project" value="InterPro"/>
</dbReference>
<gene>
    <name evidence="3" type="ORF">BXZ70DRAFT_912812</name>
</gene>
<accession>A0A8K0XUW8</accession>
<dbReference type="GO" id="GO:0051315">
    <property type="term" value="P:attachment of mitotic spindle microtubules to kinetochore"/>
    <property type="evidence" value="ECO:0007669"/>
    <property type="project" value="TreeGrafter"/>
</dbReference>
<protein>
    <recommendedName>
        <fullName evidence="2">Kinetochore protein Sos7 coiled-coil domain-containing protein</fullName>
    </recommendedName>
</protein>
<dbReference type="OrthoDB" id="18959at2759"/>
<evidence type="ECO:0000259" key="2">
    <source>
        <dbReference type="Pfam" id="PF20882"/>
    </source>
</evidence>